<evidence type="ECO:0000256" key="6">
    <source>
        <dbReference type="ARBA" id="ARBA00023242"/>
    </source>
</evidence>
<evidence type="ECO:0000313" key="7">
    <source>
        <dbReference type="EMBL" id="PYH48086.1"/>
    </source>
</evidence>
<dbReference type="Proteomes" id="UP000248349">
    <property type="component" value="Unassembled WGS sequence"/>
</dbReference>
<dbReference type="CDD" id="cd12148">
    <property type="entry name" value="fungal_TF_MHR"/>
    <property type="match status" value="1"/>
</dbReference>
<evidence type="ECO:0000256" key="3">
    <source>
        <dbReference type="ARBA" id="ARBA00023015"/>
    </source>
</evidence>
<keyword evidence="8" id="KW-1185">Reference proteome</keyword>
<protein>
    <recommendedName>
        <fullName evidence="9">Transcription factor domain-containing protein</fullName>
    </recommendedName>
</protein>
<keyword evidence="2" id="KW-0862">Zinc</keyword>
<keyword evidence="3" id="KW-0805">Transcription regulation</keyword>
<dbReference type="GO" id="GO:0000981">
    <property type="term" value="F:DNA-binding transcription factor activity, RNA polymerase II-specific"/>
    <property type="evidence" value="ECO:0007669"/>
    <property type="project" value="TreeGrafter"/>
</dbReference>
<organism evidence="7 8">
    <name type="scientific">Aspergillus saccharolyticus JOP 1030-1</name>
    <dbReference type="NCBI Taxonomy" id="1450539"/>
    <lineage>
        <taxon>Eukaryota</taxon>
        <taxon>Fungi</taxon>
        <taxon>Dikarya</taxon>
        <taxon>Ascomycota</taxon>
        <taxon>Pezizomycotina</taxon>
        <taxon>Eurotiomycetes</taxon>
        <taxon>Eurotiomycetidae</taxon>
        <taxon>Eurotiales</taxon>
        <taxon>Aspergillaceae</taxon>
        <taxon>Aspergillus</taxon>
        <taxon>Aspergillus subgen. Circumdati</taxon>
    </lineage>
</organism>
<evidence type="ECO:0000256" key="4">
    <source>
        <dbReference type="ARBA" id="ARBA00023125"/>
    </source>
</evidence>
<name>A0A318ZKQ2_9EURO</name>
<dbReference type="GO" id="GO:0005634">
    <property type="term" value="C:nucleus"/>
    <property type="evidence" value="ECO:0007669"/>
    <property type="project" value="UniProtKB-SubCell"/>
</dbReference>
<dbReference type="GeneID" id="37072054"/>
<evidence type="ECO:0000256" key="2">
    <source>
        <dbReference type="ARBA" id="ARBA00022833"/>
    </source>
</evidence>
<keyword evidence="5" id="KW-0804">Transcription</keyword>
<evidence type="ECO:0000256" key="5">
    <source>
        <dbReference type="ARBA" id="ARBA00023163"/>
    </source>
</evidence>
<dbReference type="RefSeq" id="XP_025434068.1">
    <property type="nucleotide sequence ID" value="XM_025570826.1"/>
</dbReference>
<evidence type="ECO:0000313" key="8">
    <source>
        <dbReference type="Proteomes" id="UP000248349"/>
    </source>
</evidence>
<dbReference type="PANTHER" id="PTHR31845:SF17">
    <property type="entry name" value="ZN(II)2CYS6 TRANSCRIPTION FACTOR (EUROFUNG)"/>
    <property type="match status" value="1"/>
</dbReference>
<accession>A0A318ZKQ2</accession>
<dbReference type="EMBL" id="KZ821222">
    <property type="protein sequence ID" value="PYH48086.1"/>
    <property type="molecule type" value="Genomic_DNA"/>
</dbReference>
<keyword evidence="6" id="KW-0539">Nucleus</keyword>
<evidence type="ECO:0008006" key="9">
    <source>
        <dbReference type="Google" id="ProtNLM"/>
    </source>
</evidence>
<reference evidence="7 8" key="1">
    <citation type="submission" date="2016-12" db="EMBL/GenBank/DDBJ databases">
        <title>The genomes of Aspergillus section Nigri reveals drivers in fungal speciation.</title>
        <authorList>
            <consortium name="DOE Joint Genome Institute"/>
            <person name="Vesth T.C."/>
            <person name="Nybo J."/>
            <person name="Theobald S."/>
            <person name="Brandl J."/>
            <person name="Frisvad J.C."/>
            <person name="Nielsen K.F."/>
            <person name="Lyhne E.K."/>
            <person name="Kogle M.E."/>
            <person name="Kuo A."/>
            <person name="Riley R."/>
            <person name="Clum A."/>
            <person name="Nolan M."/>
            <person name="Lipzen A."/>
            <person name="Salamov A."/>
            <person name="Henrissat B."/>
            <person name="Wiebenga A."/>
            <person name="De Vries R.P."/>
            <person name="Grigoriev I.V."/>
            <person name="Mortensen U.H."/>
            <person name="Andersen M.R."/>
            <person name="Baker S.E."/>
        </authorList>
    </citation>
    <scope>NUCLEOTIDE SEQUENCE [LARGE SCALE GENOMIC DNA]</scope>
    <source>
        <strain evidence="7 8">JOP 1030-1</strain>
    </source>
</reference>
<dbReference type="OrthoDB" id="4454541at2759"/>
<dbReference type="InterPro" id="IPR051089">
    <property type="entry name" value="prtT"/>
</dbReference>
<evidence type="ECO:0000256" key="1">
    <source>
        <dbReference type="ARBA" id="ARBA00004123"/>
    </source>
</evidence>
<keyword evidence="4" id="KW-0238">DNA-binding</keyword>
<dbReference type="STRING" id="1450539.A0A318ZKQ2"/>
<gene>
    <name evidence="7" type="ORF">BP01DRAFT_176009</name>
</gene>
<proteinExistence type="predicted"/>
<dbReference type="AlphaFoldDB" id="A0A318ZKQ2"/>
<dbReference type="PANTHER" id="PTHR31845">
    <property type="entry name" value="FINGER DOMAIN PROTEIN, PUTATIVE-RELATED"/>
    <property type="match status" value="1"/>
</dbReference>
<sequence length="466" mass="52348">MNSLEERHQKELTELRSTISRLCDRLDSSTGVERGLSQTSVDSPADCRVEDGDTFDIVACGTVRENEWEELYTFFDEKCRTVIAFMDDQLYSAAHIVRKHPLMSTVICVIASKAVRPDKYASYLAAADRLISATFSGAVDLHTVQAMMLLVAWTGRHRLWNYIISLAVELGLNRAARSLADVSIEHTADLVGSARTWFSLCSFDLMMNLDRPSAIHNIVDYLSVAARLLVSPHCRPVDYRLCTYLQGFAITAEARAQIPVSELQLHPLPESVAQVLTSLDEKIDRWFYHINNSMEPLYQTFARKQDRNRFMVPYAFLKTYVNGLALRGMETQHGRLDPNRIPFLQIALDSTCLLLQTQFESKDFRQMLPYSGDYNLVTTYHAIDFIPKALRVSRGVVNGGLVLLRLRQGAQMLEEAGATVAASEVREEVQLLEQTMQASSPLEGAAAELDQAVGETLFDIPNLLSE</sequence>
<comment type="subcellular location">
    <subcellularLocation>
        <location evidence="1">Nucleus</location>
    </subcellularLocation>
</comment>
<dbReference type="GO" id="GO:0000976">
    <property type="term" value="F:transcription cis-regulatory region binding"/>
    <property type="evidence" value="ECO:0007669"/>
    <property type="project" value="TreeGrafter"/>
</dbReference>